<feature type="domain" description="BTB" evidence="9">
    <location>
        <begin position="24"/>
        <end position="89"/>
    </location>
</feature>
<dbReference type="Proteomes" id="UP000694388">
    <property type="component" value="Unplaced"/>
</dbReference>
<dbReference type="SMART" id="SM00355">
    <property type="entry name" value="ZnF_C2H2"/>
    <property type="match status" value="3"/>
</dbReference>
<dbReference type="SMART" id="SM00225">
    <property type="entry name" value="BTB"/>
    <property type="match status" value="1"/>
</dbReference>
<organism evidence="11 12">
    <name type="scientific">Eptatretus burgeri</name>
    <name type="common">Inshore hagfish</name>
    <dbReference type="NCBI Taxonomy" id="7764"/>
    <lineage>
        <taxon>Eukaryota</taxon>
        <taxon>Metazoa</taxon>
        <taxon>Chordata</taxon>
        <taxon>Craniata</taxon>
        <taxon>Vertebrata</taxon>
        <taxon>Cyclostomata</taxon>
        <taxon>Myxini</taxon>
        <taxon>Myxiniformes</taxon>
        <taxon>Myxinidae</taxon>
        <taxon>Eptatretinae</taxon>
        <taxon>Eptatretus</taxon>
    </lineage>
</organism>
<keyword evidence="2" id="KW-0479">Metal-binding</keyword>
<dbReference type="GO" id="GO:0008270">
    <property type="term" value="F:zinc ion binding"/>
    <property type="evidence" value="ECO:0007669"/>
    <property type="project" value="UniProtKB-KW"/>
</dbReference>
<dbReference type="GO" id="GO:0000981">
    <property type="term" value="F:DNA-binding transcription factor activity, RNA polymerase II-specific"/>
    <property type="evidence" value="ECO:0007669"/>
    <property type="project" value="TreeGrafter"/>
</dbReference>
<feature type="domain" description="C2H2-type" evidence="10">
    <location>
        <begin position="493"/>
        <end position="520"/>
    </location>
</feature>
<dbReference type="InterPro" id="IPR036236">
    <property type="entry name" value="Znf_C2H2_sf"/>
</dbReference>
<evidence type="ECO:0000256" key="6">
    <source>
        <dbReference type="ARBA" id="ARBA00023242"/>
    </source>
</evidence>
<evidence type="ECO:0000256" key="7">
    <source>
        <dbReference type="PROSITE-ProRule" id="PRU00042"/>
    </source>
</evidence>
<feature type="region of interest" description="Disordered" evidence="8">
    <location>
        <begin position="319"/>
        <end position="366"/>
    </location>
</feature>
<evidence type="ECO:0000313" key="12">
    <source>
        <dbReference type="Proteomes" id="UP000694388"/>
    </source>
</evidence>
<feature type="compositionally biased region" description="Acidic residues" evidence="8">
    <location>
        <begin position="352"/>
        <end position="365"/>
    </location>
</feature>
<evidence type="ECO:0000256" key="3">
    <source>
        <dbReference type="ARBA" id="ARBA00022737"/>
    </source>
</evidence>
<evidence type="ECO:0000259" key="10">
    <source>
        <dbReference type="PROSITE" id="PS50157"/>
    </source>
</evidence>
<dbReference type="AlphaFoldDB" id="A0A8C4NL02"/>
<feature type="compositionally biased region" description="Low complexity" evidence="8">
    <location>
        <begin position="185"/>
        <end position="201"/>
    </location>
</feature>
<dbReference type="PROSITE" id="PS00028">
    <property type="entry name" value="ZINC_FINGER_C2H2_1"/>
    <property type="match status" value="2"/>
</dbReference>
<feature type="region of interest" description="Disordered" evidence="8">
    <location>
        <begin position="154"/>
        <end position="178"/>
    </location>
</feature>
<feature type="region of interest" description="Disordered" evidence="8">
    <location>
        <begin position="511"/>
        <end position="550"/>
    </location>
</feature>
<dbReference type="Gene3D" id="3.30.710.10">
    <property type="entry name" value="Potassium Channel Kv1.1, Chain A"/>
    <property type="match status" value="1"/>
</dbReference>
<proteinExistence type="predicted"/>
<evidence type="ECO:0000256" key="1">
    <source>
        <dbReference type="ARBA" id="ARBA00004123"/>
    </source>
</evidence>
<keyword evidence="5" id="KW-0862">Zinc</keyword>
<feature type="region of interest" description="Disordered" evidence="8">
    <location>
        <begin position="185"/>
        <end position="204"/>
    </location>
</feature>
<dbReference type="InterPro" id="IPR000210">
    <property type="entry name" value="BTB/POZ_dom"/>
</dbReference>
<comment type="subcellular location">
    <subcellularLocation>
        <location evidence="1">Nucleus</location>
    </subcellularLocation>
</comment>
<dbReference type="Gene3D" id="3.30.160.60">
    <property type="entry name" value="Classic Zinc Finger"/>
    <property type="match status" value="2"/>
</dbReference>
<feature type="region of interest" description="Disordered" evidence="8">
    <location>
        <begin position="437"/>
        <end position="457"/>
    </location>
</feature>
<protein>
    <submittedName>
        <fullName evidence="11">Zinc finger and BTB domain containing 2b</fullName>
    </submittedName>
</protein>
<evidence type="ECO:0000313" key="11">
    <source>
        <dbReference type="Ensembl" id="ENSEBUP00000004746.1"/>
    </source>
</evidence>
<dbReference type="Pfam" id="PF00096">
    <property type="entry name" value="zf-C2H2"/>
    <property type="match status" value="2"/>
</dbReference>
<keyword evidence="3" id="KW-0677">Repeat</keyword>
<evidence type="ECO:0000256" key="8">
    <source>
        <dbReference type="SAM" id="MobiDB-lite"/>
    </source>
</evidence>
<reference evidence="11" key="2">
    <citation type="submission" date="2025-09" db="UniProtKB">
        <authorList>
            <consortium name="Ensembl"/>
        </authorList>
    </citation>
    <scope>IDENTIFICATION</scope>
</reference>
<dbReference type="InterPro" id="IPR011333">
    <property type="entry name" value="SKP1/BTB/POZ_sf"/>
</dbReference>
<dbReference type="PROSITE" id="PS50157">
    <property type="entry name" value="ZINC_FINGER_C2H2_2"/>
    <property type="match status" value="3"/>
</dbReference>
<dbReference type="Ensembl" id="ENSEBUT00000005184.1">
    <property type="protein sequence ID" value="ENSEBUP00000004746.1"/>
    <property type="gene ID" value="ENSEBUG00000003307.1"/>
</dbReference>
<feature type="domain" description="C2H2-type" evidence="10">
    <location>
        <begin position="296"/>
        <end position="320"/>
    </location>
</feature>
<feature type="compositionally biased region" description="Polar residues" evidence="8">
    <location>
        <begin position="248"/>
        <end position="258"/>
    </location>
</feature>
<keyword evidence="12" id="KW-1185">Reference proteome</keyword>
<dbReference type="GeneTree" id="ENSGT00940000158401"/>
<keyword evidence="6" id="KW-0539">Nucleus</keyword>
<feature type="compositionally biased region" description="Low complexity" evidence="8">
    <location>
        <begin position="160"/>
        <end position="178"/>
    </location>
</feature>
<evidence type="ECO:0000256" key="2">
    <source>
        <dbReference type="ARBA" id="ARBA00022723"/>
    </source>
</evidence>
<evidence type="ECO:0000256" key="5">
    <source>
        <dbReference type="ARBA" id="ARBA00022833"/>
    </source>
</evidence>
<evidence type="ECO:0000259" key="9">
    <source>
        <dbReference type="PROSITE" id="PS50097"/>
    </source>
</evidence>
<feature type="compositionally biased region" description="Acidic residues" evidence="8">
    <location>
        <begin position="437"/>
        <end position="449"/>
    </location>
</feature>
<dbReference type="PANTHER" id="PTHR24394:SF53">
    <property type="entry name" value="ZINC FINGER AND BTB DOMAIN CONTAINING 2"/>
    <property type="match status" value="1"/>
</dbReference>
<sequence length="550" mass="60371">MDMANHGMFLLQQLNSQREFGFLCDCTVSIGDVYFKAHKAVLASFSNYFKMLFIHQTSDCVKLKPADIQPDIFSYLLHLMYTGKIIPQMIDPVRLEQGLKFLHAYPLLQEASLATHGAIPQPDPYFPWPSSLYGIQLARSQACLPAQEHKTNLVSSLSIQQQQQHQQQHQPQPLHHQLPPNQQLLQQQGQHQPPHQQQQPQIRSEHDYLSAADVTVPISASSQPPPQVKISMPYSVSPGVHSVHAVTPTASEDPSKTQPVGPVKELGEMPTASTPSLLAAIQGKRQGAQAALARCYVCHICGRRFNLRSSLREHLYLHTGVPYPQSPGRNRGRGRGRGNSRQLRPRSAPEGLMEDEDEEEGEDEVMTVSGETNTVVIDGDGSYRGGVAGNVCVNSEGASVGDGGDEDISASPFPDGSDIQSKEGGVSESMEVLIGFDDDNGDLEEDDSDSPSASGGYQRIGRIRKFVCNVCGRRFAQRSHCKEHMYIHTGKPYSCLACNKTFSRANQATRHTCNNEPADPMEALDVKPPLGVNLISPEPSSRQQDGLDKG</sequence>
<feature type="region of interest" description="Disordered" evidence="8">
    <location>
        <begin position="246"/>
        <end position="270"/>
    </location>
</feature>
<dbReference type="InterPro" id="IPR013087">
    <property type="entry name" value="Znf_C2H2_type"/>
</dbReference>
<dbReference type="PROSITE" id="PS50097">
    <property type="entry name" value="BTB"/>
    <property type="match status" value="1"/>
</dbReference>
<feature type="domain" description="C2H2-type" evidence="10">
    <location>
        <begin position="466"/>
        <end position="493"/>
    </location>
</feature>
<accession>A0A8C4NL02</accession>
<dbReference type="FunFam" id="3.30.160.60:FF:000145">
    <property type="entry name" value="Zinc finger protein 574"/>
    <property type="match status" value="1"/>
</dbReference>
<dbReference type="SUPFAM" id="SSF57667">
    <property type="entry name" value="beta-beta-alpha zinc fingers"/>
    <property type="match status" value="2"/>
</dbReference>
<dbReference type="FunFam" id="3.30.160.60:FF:000446">
    <property type="entry name" value="Zinc finger protein"/>
    <property type="match status" value="1"/>
</dbReference>
<reference evidence="11" key="1">
    <citation type="submission" date="2025-08" db="UniProtKB">
        <authorList>
            <consortium name="Ensembl"/>
        </authorList>
    </citation>
    <scope>IDENTIFICATION</scope>
</reference>
<feature type="region of interest" description="Disordered" evidence="8">
    <location>
        <begin position="398"/>
        <end position="425"/>
    </location>
</feature>
<dbReference type="Pfam" id="PF00651">
    <property type="entry name" value="BTB"/>
    <property type="match status" value="1"/>
</dbReference>
<keyword evidence="4 7" id="KW-0863">Zinc-finger</keyword>
<dbReference type="GO" id="GO:0005634">
    <property type="term" value="C:nucleus"/>
    <property type="evidence" value="ECO:0007669"/>
    <property type="project" value="UniProtKB-SubCell"/>
</dbReference>
<name>A0A8C4NL02_EPTBU</name>
<dbReference type="PANTHER" id="PTHR24394">
    <property type="entry name" value="ZINC FINGER PROTEIN"/>
    <property type="match status" value="1"/>
</dbReference>
<dbReference type="OMA" id="RCYVCHI"/>
<dbReference type="SUPFAM" id="SSF54695">
    <property type="entry name" value="POZ domain"/>
    <property type="match status" value="1"/>
</dbReference>
<evidence type="ECO:0000256" key="4">
    <source>
        <dbReference type="ARBA" id="ARBA00022771"/>
    </source>
</evidence>